<name>A0A4Y2PE17_ARAVE</name>
<gene>
    <name evidence="1" type="ORF">AVEN_24312_1</name>
</gene>
<reference evidence="1 2" key="1">
    <citation type="journal article" date="2019" name="Sci. Rep.">
        <title>Orb-weaving spider Araneus ventricosus genome elucidates the spidroin gene catalogue.</title>
        <authorList>
            <person name="Kono N."/>
            <person name="Nakamura H."/>
            <person name="Ohtoshi R."/>
            <person name="Moran D.A.P."/>
            <person name="Shinohara A."/>
            <person name="Yoshida Y."/>
            <person name="Fujiwara M."/>
            <person name="Mori M."/>
            <person name="Tomita M."/>
            <person name="Arakawa K."/>
        </authorList>
    </citation>
    <scope>NUCLEOTIDE SEQUENCE [LARGE SCALE GENOMIC DNA]</scope>
</reference>
<dbReference type="AlphaFoldDB" id="A0A4Y2PE17"/>
<protein>
    <submittedName>
        <fullName evidence="1">Uncharacterized protein</fullName>
    </submittedName>
</protein>
<evidence type="ECO:0000313" key="1">
    <source>
        <dbReference type="EMBL" id="GBN49441.1"/>
    </source>
</evidence>
<proteinExistence type="predicted"/>
<sequence length="105" mass="11632">MRLWNHYELSLKWRTIPGTTSIQAGKAITLCPQLVFNPLTGLEGMLSSSLSMALSQFTSKGFTSMTAINAVVVKLARHLTMPRSVLAYEEASDKLRTRIAEKSCQ</sequence>
<comment type="caution">
    <text evidence="1">The sequence shown here is derived from an EMBL/GenBank/DDBJ whole genome shotgun (WGS) entry which is preliminary data.</text>
</comment>
<keyword evidence="2" id="KW-1185">Reference proteome</keyword>
<dbReference type="Proteomes" id="UP000499080">
    <property type="component" value="Unassembled WGS sequence"/>
</dbReference>
<accession>A0A4Y2PE17</accession>
<organism evidence="1 2">
    <name type="scientific">Araneus ventricosus</name>
    <name type="common">Orbweaver spider</name>
    <name type="synonym">Epeira ventricosa</name>
    <dbReference type="NCBI Taxonomy" id="182803"/>
    <lineage>
        <taxon>Eukaryota</taxon>
        <taxon>Metazoa</taxon>
        <taxon>Ecdysozoa</taxon>
        <taxon>Arthropoda</taxon>
        <taxon>Chelicerata</taxon>
        <taxon>Arachnida</taxon>
        <taxon>Araneae</taxon>
        <taxon>Araneomorphae</taxon>
        <taxon>Entelegynae</taxon>
        <taxon>Araneoidea</taxon>
        <taxon>Araneidae</taxon>
        <taxon>Araneus</taxon>
    </lineage>
</organism>
<evidence type="ECO:0000313" key="2">
    <source>
        <dbReference type="Proteomes" id="UP000499080"/>
    </source>
</evidence>
<dbReference type="EMBL" id="BGPR01011071">
    <property type="protein sequence ID" value="GBN49441.1"/>
    <property type="molecule type" value="Genomic_DNA"/>
</dbReference>